<reference evidence="2" key="1">
    <citation type="journal article" date="2004" name="Nature">
        <title>Genome duplication in the teleost fish Tetraodon nigroviridis reveals the early vertebrate proto-karyotype.</title>
        <authorList>
            <person name="Jaillon O."/>
            <person name="Aury J.-M."/>
            <person name="Brunet F."/>
            <person name="Petit J.-L."/>
            <person name="Stange-Thomann N."/>
            <person name="Mauceli E."/>
            <person name="Bouneau L."/>
            <person name="Fischer C."/>
            <person name="Ozouf-Costaz C."/>
            <person name="Bernot A."/>
            <person name="Nicaud S."/>
            <person name="Jaffe D."/>
            <person name="Fisher S."/>
            <person name="Lutfalla G."/>
            <person name="Dossat C."/>
            <person name="Segurens B."/>
            <person name="Dasilva C."/>
            <person name="Salanoubat M."/>
            <person name="Levy M."/>
            <person name="Boudet N."/>
            <person name="Castellano S."/>
            <person name="Anthouard V."/>
            <person name="Jubin C."/>
            <person name="Castelli V."/>
            <person name="Katinka M."/>
            <person name="Vacherie B."/>
            <person name="Biemont C."/>
            <person name="Skalli Z."/>
            <person name="Cattolico L."/>
            <person name="Poulain J."/>
            <person name="De Berardinis V."/>
            <person name="Cruaud C."/>
            <person name="Duprat S."/>
            <person name="Brottier P."/>
            <person name="Coutanceau J.-P."/>
            <person name="Gouzy J."/>
            <person name="Parra G."/>
            <person name="Lardier G."/>
            <person name="Chapple C."/>
            <person name="McKernan K.J."/>
            <person name="McEwan P."/>
            <person name="Bosak S."/>
            <person name="Kellis M."/>
            <person name="Volff J.-N."/>
            <person name="Guigo R."/>
            <person name="Zody M.C."/>
            <person name="Mesirov J."/>
            <person name="Lindblad-Toh K."/>
            <person name="Birren B."/>
            <person name="Nusbaum C."/>
            <person name="Kahn D."/>
            <person name="Robinson-Rechavi M."/>
            <person name="Laudet V."/>
            <person name="Schachter V."/>
            <person name="Quetier F."/>
            <person name="Saurin W."/>
            <person name="Scarpelli C."/>
            <person name="Wincker P."/>
            <person name="Lander E.S."/>
            <person name="Weissenbach J."/>
            <person name="Roest Crollius H."/>
        </authorList>
    </citation>
    <scope>NUCLEOTIDE SEQUENCE [LARGE SCALE GENOMIC DNA]</scope>
</reference>
<comment type="caution">
    <text evidence="2">The sequence shown here is derived from an EMBL/GenBank/DDBJ whole genome shotgun (WGS) entry which is preliminary data.</text>
</comment>
<dbReference type="KEGG" id="tng:GSTEN00028957G001"/>
<reference evidence="2" key="2">
    <citation type="submission" date="2004-02" db="EMBL/GenBank/DDBJ databases">
        <authorList>
            <consortium name="Genoscope"/>
            <consortium name="Whitehead Institute Centre for Genome Research"/>
        </authorList>
    </citation>
    <scope>NUCLEOTIDE SEQUENCE</scope>
</reference>
<organism evidence="2">
    <name type="scientific">Tetraodon nigroviridis</name>
    <name type="common">Spotted green pufferfish</name>
    <name type="synonym">Chelonodon nigroviridis</name>
    <dbReference type="NCBI Taxonomy" id="99883"/>
    <lineage>
        <taxon>Eukaryota</taxon>
        <taxon>Metazoa</taxon>
        <taxon>Chordata</taxon>
        <taxon>Craniata</taxon>
        <taxon>Vertebrata</taxon>
        <taxon>Euteleostomi</taxon>
        <taxon>Actinopterygii</taxon>
        <taxon>Neopterygii</taxon>
        <taxon>Teleostei</taxon>
        <taxon>Neoteleostei</taxon>
        <taxon>Acanthomorphata</taxon>
        <taxon>Eupercaria</taxon>
        <taxon>Tetraodontiformes</taxon>
        <taxon>Tetradontoidea</taxon>
        <taxon>Tetraodontidae</taxon>
        <taxon>Tetraodon</taxon>
    </lineage>
</organism>
<dbReference type="EMBL" id="CAAE01014995">
    <property type="protein sequence ID" value="CAG08085.1"/>
    <property type="molecule type" value="Genomic_DNA"/>
</dbReference>
<dbReference type="PANTHER" id="PTHR46894">
    <property type="entry name" value="TSC22 DOMAIN FAMILY PROTEIN 2"/>
    <property type="match status" value="1"/>
</dbReference>
<evidence type="ECO:0000313" key="2">
    <source>
        <dbReference type="EMBL" id="CAG08085.1"/>
    </source>
</evidence>
<feature type="region of interest" description="Disordered" evidence="1">
    <location>
        <begin position="25"/>
        <end position="47"/>
    </location>
</feature>
<protein>
    <submittedName>
        <fullName evidence="2">(spotted green pufferfish) hypothetical protein</fullName>
    </submittedName>
</protein>
<proteinExistence type="predicted"/>
<dbReference type="AlphaFoldDB" id="Q4RU47"/>
<gene>
    <name evidence="2" type="ORF">GSTENG00028957001</name>
</gene>
<feature type="compositionally biased region" description="Polar residues" evidence="1">
    <location>
        <begin position="313"/>
        <end position="326"/>
    </location>
</feature>
<dbReference type="PANTHER" id="PTHR46894:SF1">
    <property type="entry name" value="TSC22 DOMAIN FAMILY PROTEIN 2"/>
    <property type="match status" value="1"/>
</dbReference>
<evidence type="ECO:0000256" key="1">
    <source>
        <dbReference type="SAM" id="MobiDB-lite"/>
    </source>
</evidence>
<name>Q4RU47_TETNG</name>
<feature type="compositionally biased region" description="Acidic residues" evidence="1">
    <location>
        <begin position="29"/>
        <end position="38"/>
    </location>
</feature>
<feature type="region of interest" description="Disordered" evidence="1">
    <location>
        <begin position="313"/>
        <end position="332"/>
    </location>
</feature>
<accession>Q4RU47</accession>
<dbReference type="OrthoDB" id="8961796at2759"/>
<feature type="region of interest" description="Disordered" evidence="1">
    <location>
        <begin position="338"/>
        <end position="369"/>
    </location>
</feature>
<sequence>MSKMPAKKKSCFQITSVTQAQVAASCVTDDTESLDDPDESRTEDVSSEIFDVSRADIDACERSSSEETLNHPFASGVHPLTVVSSPPAAPGSPGVAHAASVGTSCSSRFRVIKLDHGTGEPFRRGRWACTEFYERDSDSSAGRTVDGIRPAVSLDHGTDRDSGLGATMSSMLNSTIFSTQASESPTDSGYPLSLGPGLGSGASAFHPTGYTATSAQANANIQPVASQNFHSNGINGVHHGVIQTPPAVSPATQHLQQRFGSSALHAGLTLSQVPSPGIAGGPGAQGLSGEAGLAQGLLLQGGNAPVANSILQGGDQQQLASPTQPSGGIGAPLVTAVTTSTSHSSGESAPATATSLGGAPVQPQGTYGRTAQGLPSGFPTEDGRLKSDLLPPFGANMVSGRQGVKPFIGEGLDLPTPSVKSLFGISIAMNVDEDRASGQNCFSIPALTDMASGNCLYVCMFVCFAIGSNSNCTFVVLFQKHLIALNLQTRGRDHGVADMEEAVSQPFKQPVSEPLTGASENLDVISCAKGVAEINLSWPQIQKLGFKSPLSAQQNSSRWLTLL</sequence>
<dbReference type="PROSITE" id="PS51257">
    <property type="entry name" value="PROKAR_LIPOPROTEIN"/>
    <property type="match status" value="1"/>
</dbReference>
<dbReference type="InterPro" id="IPR053049">
    <property type="entry name" value="TSC22_domain_protein_2"/>
</dbReference>